<dbReference type="EMBL" id="ML178834">
    <property type="protein sequence ID" value="TFK99311.1"/>
    <property type="molecule type" value="Genomic_DNA"/>
</dbReference>
<dbReference type="OrthoDB" id="2570580at2759"/>
<protein>
    <submittedName>
        <fullName evidence="2">Uncharacterized protein</fullName>
    </submittedName>
</protein>
<proteinExistence type="predicted"/>
<dbReference type="InterPro" id="IPR012340">
    <property type="entry name" value="NA-bd_OB-fold"/>
</dbReference>
<name>A0A5C3QC46_9AGAR</name>
<dbReference type="STRING" id="1884261.A0A5C3QC46"/>
<organism evidence="2 3">
    <name type="scientific">Pterulicium gracile</name>
    <dbReference type="NCBI Taxonomy" id="1884261"/>
    <lineage>
        <taxon>Eukaryota</taxon>
        <taxon>Fungi</taxon>
        <taxon>Dikarya</taxon>
        <taxon>Basidiomycota</taxon>
        <taxon>Agaricomycotina</taxon>
        <taxon>Agaricomycetes</taxon>
        <taxon>Agaricomycetidae</taxon>
        <taxon>Agaricales</taxon>
        <taxon>Pleurotineae</taxon>
        <taxon>Pterulaceae</taxon>
        <taxon>Pterulicium</taxon>
    </lineage>
</organism>
<feature type="region of interest" description="Disordered" evidence="1">
    <location>
        <begin position="146"/>
        <end position="172"/>
    </location>
</feature>
<feature type="compositionally biased region" description="Polar residues" evidence="1">
    <location>
        <begin position="157"/>
        <end position="172"/>
    </location>
</feature>
<dbReference type="SUPFAM" id="SSF50249">
    <property type="entry name" value="Nucleic acid-binding proteins"/>
    <property type="match status" value="1"/>
</dbReference>
<dbReference type="AlphaFoldDB" id="A0A5C3QC46"/>
<evidence type="ECO:0000313" key="3">
    <source>
        <dbReference type="Proteomes" id="UP000305067"/>
    </source>
</evidence>
<evidence type="ECO:0000256" key="1">
    <source>
        <dbReference type="SAM" id="MobiDB-lite"/>
    </source>
</evidence>
<reference evidence="2 3" key="1">
    <citation type="journal article" date="2019" name="Nat. Ecol. Evol.">
        <title>Megaphylogeny resolves global patterns of mushroom evolution.</title>
        <authorList>
            <person name="Varga T."/>
            <person name="Krizsan K."/>
            <person name="Foldi C."/>
            <person name="Dima B."/>
            <person name="Sanchez-Garcia M."/>
            <person name="Sanchez-Ramirez S."/>
            <person name="Szollosi G.J."/>
            <person name="Szarkandi J.G."/>
            <person name="Papp V."/>
            <person name="Albert L."/>
            <person name="Andreopoulos W."/>
            <person name="Angelini C."/>
            <person name="Antonin V."/>
            <person name="Barry K.W."/>
            <person name="Bougher N.L."/>
            <person name="Buchanan P."/>
            <person name="Buyck B."/>
            <person name="Bense V."/>
            <person name="Catcheside P."/>
            <person name="Chovatia M."/>
            <person name="Cooper J."/>
            <person name="Damon W."/>
            <person name="Desjardin D."/>
            <person name="Finy P."/>
            <person name="Geml J."/>
            <person name="Haridas S."/>
            <person name="Hughes K."/>
            <person name="Justo A."/>
            <person name="Karasinski D."/>
            <person name="Kautmanova I."/>
            <person name="Kiss B."/>
            <person name="Kocsube S."/>
            <person name="Kotiranta H."/>
            <person name="LaButti K.M."/>
            <person name="Lechner B.E."/>
            <person name="Liimatainen K."/>
            <person name="Lipzen A."/>
            <person name="Lukacs Z."/>
            <person name="Mihaltcheva S."/>
            <person name="Morgado L.N."/>
            <person name="Niskanen T."/>
            <person name="Noordeloos M.E."/>
            <person name="Ohm R.A."/>
            <person name="Ortiz-Santana B."/>
            <person name="Ovrebo C."/>
            <person name="Racz N."/>
            <person name="Riley R."/>
            <person name="Savchenko A."/>
            <person name="Shiryaev A."/>
            <person name="Soop K."/>
            <person name="Spirin V."/>
            <person name="Szebenyi C."/>
            <person name="Tomsovsky M."/>
            <person name="Tulloss R.E."/>
            <person name="Uehling J."/>
            <person name="Grigoriev I.V."/>
            <person name="Vagvolgyi C."/>
            <person name="Papp T."/>
            <person name="Martin F.M."/>
            <person name="Miettinen O."/>
            <person name="Hibbett D.S."/>
            <person name="Nagy L.G."/>
        </authorList>
    </citation>
    <scope>NUCLEOTIDE SEQUENCE [LARGE SCALE GENOMIC DNA]</scope>
    <source>
        <strain evidence="2 3">CBS 309.79</strain>
    </source>
</reference>
<evidence type="ECO:0000313" key="2">
    <source>
        <dbReference type="EMBL" id="TFK99311.1"/>
    </source>
</evidence>
<sequence length="349" mass="38412">MTPDPSKNIIVFLGCPSRNEILQQDSHKYHEIYPDPLTWKTVSKPVAPSRRLAAHQISMRILSRSSQDVMPPPATIEAASNRASALYRHAIWNVTEVQEDADTQLDTTSSFWPATAPQDAEDTGVYPLFLDSVLPGEITRRSIIGNMPKTQHDNPIGETQGTSSSQNNSYNVSDTSSVARFPSFSFSLNCLTSLSSVSIPSEGIKVNVLLVVIELDGPDTITIKTGRDQGKQVSVLKILASDDRDNICTVTAWREVAEAWSGAESDVIATKRGDVVFLENVMLKKQPNTLELTGSPFLKSKLEICYRTLPYAHEDMRLRPDLRLGASDATVRKVASLVGWFENMAGLAH</sequence>
<dbReference type="Proteomes" id="UP000305067">
    <property type="component" value="Unassembled WGS sequence"/>
</dbReference>
<gene>
    <name evidence="2" type="ORF">BDV98DRAFT_532812</name>
</gene>
<dbReference type="Gene3D" id="2.40.50.140">
    <property type="entry name" value="Nucleic acid-binding proteins"/>
    <property type="match status" value="1"/>
</dbReference>
<keyword evidence="3" id="KW-1185">Reference proteome</keyword>
<accession>A0A5C3QC46</accession>